<dbReference type="InterPro" id="IPR011009">
    <property type="entry name" value="Kinase-like_dom_sf"/>
</dbReference>
<dbReference type="RefSeq" id="WP_267565858.1">
    <property type="nucleotide sequence ID" value="NZ_JAPNTZ010000009.1"/>
</dbReference>
<evidence type="ECO:0000313" key="1">
    <source>
        <dbReference type="EMBL" id="MCY1141475.1"/>
    </source>
</evidence>
<organism evidence="1 2">
    <name type="scientific">Paractinoplanes pyxinae</name>
    <dbReference type="NCBI Taxonomy" id="2997416"/>
    <lineage>
        <taxon>Bacteria</taxon>
        <taxon>Bacillati</taxon>
        <taxon>Actinomycetota</taxon>
        <taxon>Actinomycetes</taxon>
        <taxon>Micromonosporales</taxon>
        <taxon>Micromonosporaceae</taxon>
        <taxon>Paractinoplanes</taxon>
    </lineage>
</organism>
<reference evidence="1" key="1">
    <citation type="submission" date="2022-11" db="EMBL/GenBank/DDBJ databases">
        <authorList>
            <person name="Somphong A."/>
            <person name="Phongsopitanun W."/>
        </authorList>
    </citation>
    <scope>NUCLEOTIDE SEQUENCE</scope>
    <source>
        <strain evidence="1">Pm04-4</strain>
    </source>
</reference>
<sequence>MTSWSSALLEQLATKLCRAAGLPAPHQRTTIREWELCGVHRLHLPDRTLILKLALPPFTNEPVTLTALAAAGIPVPALHAYTQHADVTGMLMADLGPALHAPTYEQTAGAAAAHLHRPDPLPGHPTVDTAALHDTAVQGLALVDQAHAVGAIANPGPLHAALKHLDQFAALRARDTDRPPYGICHGELHPTALHISTIGQHFVDVPLAHTGPGLLDLASVLGVRAVDVNAMRTLISSYVRTGGHPDAGADRGGLDSARWALGWHRVLSALRHLRQAGADQPVDGVGHLSPSPPPNDDVGAAERQLRAAIQLLE</sequence>
<dbReference type="EMBL" id="JAPNTZ010000009">
    <property type="protein sequence ID" value="MCY1141475.1"/>
    <property type="molecule type" value="Genomic_DNA"/>
</dbReference>
<accession>A0ABT4B6J9</accession>
<protein>
    <submittedName>
        <fullName evidence="1">Phosphotransferase</fullName>
    </submittedName>
</protein>
<name>A0ABT4B6J9_9ACTN</name>
<proteinExistence type="predicted"/>
<evidence type="ECO:0000313" key="2">
    <source>
        <dbReference type="Proteomes" id="UP001151002"/>
    </source>
</evidence>
<dbReference type="SUPFAM" id="SSF56112">
    <property type="entry name" value="Protein kinase-like (PK-like)"/>
    <property type="match status" value="1"/>
</dbReference>
<comment type="caution">
    <text evidence="1">The sequence shown here is derived from an EMBL/GenBank/DDBJ whole genome shotgun (WGS) entry which is preliminary data.</text>
</comment>
<gene>
    <name evidence="1" type="ORF">OWR29_26055</name>
</gene>
<keyword evidence="2" id="KW-1185">Reference proteome</keyword>
<dbReference type="Proteomes" id="UP001151002">
    <property type="component" value="Unassembled WGS sequence"/>
</dbReference>